<dbReference type="NCBIfam" id="TIGR00072">
    <property type="entry name" value="hydrog_prot"/>
    <property type="match status" value="1"/>
</dbReference>
<comment type="similarity">
    <text evidence="1">Belongs to the peptidase A31 family.</text>
</comment>
<dbReference type="GO" id="GO:0008047">
    <property type="term" value="F:enzyme activator activity"/>
    <property type="evidence" value="ECO:0007669"/>
    <property type="project" value="InterPro"/>
</dbReference>
<dbReference type="EMBL" id="QMQY01000069">
    <property type="protein sequence ID" value="RLE50204.1"/>
    <property type="molecule type" value="Genomic_DNA"/>
</dbReference>
<dbReference type="InterPro" id="IPR023430">
    <property type="entry name" value="Pept_HybD-like_dom_sf"/>
</dbReference>
<accession>A0A497ES61</accession>
<sequence>MAINVLIEFLRSAEKIVIMGIGNELRRDDALGVIIARELKRKLKGIKNVLVIDCGEVPENFLGVIERFKPTHVIIIDAIEIGAEPGTLGIISGDQVMHYPTISTHRISPHILISYIEEIVGAKTIIIGIQPENIDFGEGLTERVMLSVKEITKMLANLIMRCINVSQNN</sequence>
<dbReference type="NCBIfam" id="TIGR00142">
    <property type="entry name" value="hycI"/>
    <property type="match status" value="1"/>
</dbReference>
<dbReference type="PRINTS" id="PR00446">
    <property type="entry name" value="HYDRGNUPTAKE"/>
</dbReference>
<protein>
    <submittedName>
        <fullName evidence="5">Hydrogenase maturation peptidase HycI</fullName>
        <ecNumber evidence="5">3.4.23.51</ecNumber>
    </submittedName>
</protein>
<dbReference type="AlphaFoldDB" id="A0A497ES61"/>
<comment type="caution">
    <text evidence="5">The sequence shown here is derived from an EMBL/GenBank/DDBJ whole genome shotgun (WGS) entry which is preliminary data.</text>
</comment>
<keyword evidence="3" id="KW-0064">Aspartyl protease</keyword>
<evidence type="ECO:0000313" key="5">
    <source>
        <dbReference type="EMBL" id="RLE50204.1"/>
    </source>
</evidence>
<evidence type="ECO:0000313" key="6">
    <source>
        <dbReference type="Proteomes" id="UP000281962"/>
    </source>
</evidence>
<keyword evidence="2" id="KW-0645">Protease</keyword>
<evidence type="ECO:0000256" key="3">
    <source>
        <dbReference type="ARBA" id="ARBA00022750"/>
    </source>
</evidence>
<name>A0A497ES61_9CREN</name>
<dbReference type="PANTHER" id="PTHR30302">
    <property type="entry name" value="HYDROGENASE 1 MATURATION PROTEASE"/>
    <property type="match status" value="1"/>
</dbReference>
<reference evidence="5 6" key="1">
    <citation type="submission" date="2018-06" db="EMBL/GenBank/DDBJ databases">
        <title>Extensive metabolic versatility and redundancy in microbially diverse, dynamic hydrothermal sediments.</title>
        <authorList>
            <person name="Dombrowski N."/>
            <person name="Teske A."/>
            <person name="Baker B.J."/>
        </authorList>
    </citation>
    <scope>NUCLEOTIDE SEQUENCE [LARGE SCALE GENOMIC DNA]</scope>
    <source>
        <strain evidence="5">B30_G17</strain>
    </source>
</reference>
<dbReference type="Gene3D" id="3.40.50.1450">
    <property type="entry name" value="HybD-like"/>
    <property type="match status" value="1"/>
</dbReference>
<dbReference type="PANTHER" id="PTHR30302:SF1">
    <property type="entry name" value="HYDROGENASE 2 MATURATION PROTEASE"/>
    <property type="match status" value="1"/>
</dbReference>
<dbReference type="GO" id="GO:0016485">
    <property type="term" value="P:protein processing"/>
    <property type="evidence" value="ECO:0007669"/>
    <property type="project" value="TreeGrafter"/>
</dbReference>
<dbReference type="Pfam" id="PF01750">
    <property type="entry name" value="HycI"/>
    <property type="match status" value="1"/>
</dbReference>
<evidence type="ECO:0000256" key="4">
    <source>
        <dbReference type="ARBA" id="ARBA00022801"/>
    </source>
</evidence>
<proteinExistence type="inferred from homology"/>
<dbReference type="CDD" id="cd06067">
    <property type="entry name" value="H2MP_MemB-H2evol"/>
    <property type="match status" value="1"/>
</dbReference>
<dbReference type="EC" id="3.4.23.51" evidence="5"/>
<dbReference type="GO" id="GO:0004190">
    <property type="term" value="F:aspartic-type endopeptidase activity"/>
    <property type="evidence" value="ECO:0007669"/>
    <property type="project" value="UniProtKB-KW"/>
</dbReference>
<dbReference type="Proteomes" id="UP000281962">
    <property type="component" value="Unassembled WGS sequence"/>
</dbReference>
<dbReference type="SUPFAM" id="SSF53163">
    <property type="entry name" value="HybD-like"/>
    <property type="match status" value="1"/>
</dbReference>
<dbReference type="InterPro" id="IPR000671">
    <property type="entry name" value="Peptidase_A31"/>
</dbReference>
<evidence type="ECO:0000256" key="2">
    <source>
        <dbReference type="ARBA" id="ARBA00022670"/>
    </source>
</evidence>
<evidence type="ECO:0000256" key="1">
    <source>
        <dbReference type="ARBA" id="ARBA00006814"/>
    </source>
</evidence>
<keyword evidence="4 5" id="KW-0378">Hydrolase</keyword>
<dbReference type="InterPro" id="IPR004420">
    <property type="entry name" value="Pept_A31_hyd_mat_HycI"/>
</dbReference>
<organism evidence="5 6">
    <name type="scientific">Thermoproteota archaeon</name>
    <dbReference type="NCBI Taxonomy" id="2056631"/>
    <lineage>
        <taxon>Archaea</taxon>
        <taxon>Thermoproteota</taxon>
    </lineage>
</organism>
<gene>
    <name evidence="5" type="primary">hycI</name>
    <name evidence="5" type="ORF">DRJ21_01875</name>
</gene>